<sequence length="227" mass="26290">MLVVIFLLWYIVAFHGAEFTQPQNNRTLENHTANLKRGLGNPPGALGSLDCSLDEHLAVSSFTCEGVEYKRFNIENCKRVLYETKKILEVEELGIALTSLVNGKRYIDIFVKEEATDTACKSFNADNITVHIHTIRDENSSNESLCEHLWVEDERSAFIEAPPEEFRDAISDLITLDISKHDDSVQVFTRTLLQVKRHFYLVFHPAEIFQFKLYKNFTSMQRREQDW</sequence>
<feature type="chain" id="PRO_5003953124" evidence="1">
    <location>
        <begin position="17"/>
        <end position="227"/>
    </location>
</feature>
<evidence type="ECO:0000313" key="2">
    <source>
        <dbReference type="EMBL" id="EKX73547.1"/>
    </source>
</evidence>
<gene>
    <name evidence="2" type="ORF">BEWA_035830</name>
</gene>
<dbReference type="EMBL" id="ACOU01000002">
    <property type="protein sequence ID" value="EKX73547.1"/>
    <property type="molecule type" value="Genomic_DNA"/>
</dbReference>
<keyword evidence="1" id="KW-0732">Signal</keyword>
<protein>
    <submittedName>
        <fullName evidence="2">Signal peptide containing protein</fullName>
    </submittedName>
</protein>
<evidence type="ECO:0000313" key="3">
    <source>
        <dbReference type="Proteomes" id="UP000031512"/>
    </source>
</evidence>
<keyword evidence="3" id="KW-1185">Reference proteome</keyword>
<name>L1LDL9_THEEQ</name>
<dbReference type="AlphaFoldDB" id="L1LDL9"/>
<dbReference type="Proteomes" id="UP000031512">
    <property type="component" value="Unassembled WGS sequence"/>
</dbReference>
<proteinExistence type="predicted"/>
<dbReference type="GeneID" id="15807951"/>
<evidence type="ECO:0000256" key="1">
    <source>
        <dbReference type="SAM" id="SignalP"/>
    </source>
</evidence>
<dbReference type="RefSeq" id="XP_004832999.1">
    <property type="nucleotide sequence ID" value="XM_004832942.1"/>
</dbReference>
<reference evidence="2 3" key="1">
    <citation type="journal article" date="2012" name="BMC Genomics">
        <title>Comparative genomic analysis and phylogenetic position of Theileria equi.</title>
        <authorList>
            <person name="Kappmeyer L.S."/>
            <person name="Thiagarajan M."/>
            <person name="Herndon D.R."/>
            <person name="Ramsay J.D."/>
            <person name="Caler E."/>
            <person name="Djikeng A."/>
            <person name="Gillespie J.J."/>
            <person name="Lau A.O."/>
            <person name="Roalson E.H."/>
            <person name="Silva J.C."/>
            <person name="Silva M.G."/>
            <person name="Suarez C.E."/>
            <person name="Ueti M.W."/>
            <person name="Nene V.M."/>
            <person name="Mealey R.H."/>
            <person name="Knowles D.P."/>
            <person name="Brayton K.A."/>
        </authorList>
    </citation>
    <scope>NUCLEOTIDE SEQUENCE [LARGE SCALE GENOMIC DNA]</scope>
    <source>
        <strain evidence="2 3">WA</strain>
    </source>
</reference>
<dbReference type="KEGG" id="beq:BEWA_035830"/>
<feature type="signal peptide" evidence="1">
    <location>
        <begin position="1"/>
        <end position="16"/>
    </location>
</feature>
<organism evidence="2 3">
    <name type="scientific">Theileria equi strain WA</name>
    <dbReference type="NCBI Taxonomy" id="1537102"/>
    <lineage>
        <taxon>Eukaryota</taxon>
        <taxon>Sar</taxon>
        <taxon>Alveolata</taxon>
        <taxon>Apicomplexa</taxon>
        <taxon>Aconoidasida</taxon>
        <taxon>Piroplasmida</taxon>
        <taxon>Theileriidae</taxon>
        <taxon>Theileria</taxon>
    </lineage>
</organism>
<accession>L1LDL9</accession>
<comment type="caution">
    <text evidence="2">The sequence shown here is derived from an EMBL/GenBank/DDBJ whole genome shotgun (WGS) entry which is preliminary data.</text>
</comment>
<dbReference type="VEuPathDB" id="PiroplasmaDB:BEWA_035830"/>